<feature type="region of interest" description="Disordered" evidence="1">
    <location>
        <begin position="1"/>
        <end position="30"/>
    </location>
</feature>
<accession>Q2JEJ7</accession>
<organism evidence="2 3">
    <name type="scientific">Frankia casuarinae (strain DSM 45818 / CECT 9043 / HFP020203 / CcI3)</name>
    <dbReference type="NCBI Taxonomy" id="106370"/>
    <lineage>
        <taxon>Bacteria</taxon>
        <taxon>Bacillati</taxon>
        <taxon>Actinomycetota</taxon>
        <taxon>Actinomycetes</taxon>
        <taxon>Frankiales</taxon>
        <taxon>Frankiaceae</taxon>
        <taxon>Frankia</taxon>
    </lineage>
</organism>
<protein>
    <submittedName>
        <fullName evidence="2">Uncharacterized protein</fullName>
    </submittedName>
</protein>
<gene>
    <name evidence="2" type="ordered locus">Francci3_0911</name>
</gene>
<dbReference type="HOGENOM" id="CLU_133725_0_0_11"/>
<sequence>MTLTEVPRSAPADVPPTGEAPAQVESPPAKIRAKIRAEANVRAGNETGNEAQRLVGPGPRHAAQRALLERNRALKLIDTGRATTAAVCAVRDTGLRVNGRPVAEVHLLIERPGAWGNVYPVVRSTVLPDPDVDLSEAATASSGRPRRIPVLVDPHRPENVLLGWDLRPAS</sequence>
<dbReference type="RefSeq" id="WP_011435363.1">
    <property type="nucleotide sequence ID" value="NC_007777.1"/>
</dbReference>
<evidence type="ECO:0000313" key="2">
    <source>
        <dbReference type="EMBL" id="ABD10295.1"/>
    </source>
</evidence>
<keyword evidence="3" id="KW-1185">Reference proteome</keyword>
<name>A0A1X1PS44_FRACC</name>
<dbReference type="Proteomes" id="UP000001937">
    <property type="component" value="Chromosome"/>
</dbReference>
<accession>A0A1X1PS44</accession>
<dbReference type="STRING" id="106370.Francci3_0911"/>
<dbReference type="AlphaFoldDB" id="A0A1X1PS44"/>
<evidence type="ECO:0000313" key="3">
    <source>
        <dbReference type="Proteomes" id="UP000001937"/>
    </source>
</evidence>
<reference evidence="2 3" key="1">
    <citation type="journal article" date="2007" name="Genome Res.">
        <title>Genome characteristics of facultatively symbiotic Frankia sp. strains reflect host range and host plant biogeography.</title>
        <authorList>
            <person name="Normand P."/>
            <person name="Lapierre P."/>
            <person name="Tisa L.S."/>
            <person name="Gogarten J.P."/>
            <person name="Alloisio N."/>
            <person name="Bagnarol E."/>
            <person name="Bassi C.A."/>
            <person name="Berry A.M."/>
            <person name="Bickhart D.M."/>
            <person name="Choisne N."/>
            <person name="Couloux A."/>
            <person name="Cournoyer B."/>
            <person name="Cruveiller S."/>
            <person name="Daubin V."/>
            <person name="Demange N."/>
            <person name="Francino M.P."/>
            <person name="Goltsman E."/>
            <person name="Huang Y."/>
            <person name="Kopp O.R."/>
            <person name="Labarre L."/>
            <person name="Lapidus A."/>
            <person name="Lavire C."/>
            <person name="Marechal J."/>
            <person name="Martinez M."/>
            <person name="Mastronunzio J.E."/>
            <person name="Mullin B.C."/>
            <person name="Niemann J."/>
            <person name="Pujic P."/>
            <person name="Rawnsley T."/>
            <person name="Rouy Z."/>
            <person name="Schenowitz C."/>
            <person name="Sellstedt A."/>
            <person name="Tavares F."/>
            <person name="Tomkins J.P."/>
            <person name="Vallenet D."/>
            <person name="Valverde C."/>
            <person name="Wall L.G."/>
            <person name="Wang Y."/>
            <person name="Medigue C."/>
            <person name="Benson D.R."/>
        </authorList>
    </citation>
    <scope>NUCLEOTIDE SEQUENCE [LARGE SCALE GENOMIC DNA]</scope>
    <source>
        <strain evidence="3">DSM 45818 / CECT 9043 / CcI3</strain>
    </source>
</reference>
<dbReference type="EMBL" id="CP000249">
    <property type="protein sequence ID" value="ABD10295.1"/>
    <property type="molecule type" value="Genomic_DNA"/>
</dbReference>
<dbReference type="KEGG" id="fra:Francci3_0911"/>
<evidence type="ECO:0000256" key="1">
    <source>
        <dbReference type="SAM" id="MobiDB-lite"/>
    </source>
</evidence>
<proteinExistence type="predicted"/>